<feature type="domain" description="TNase-like" evidence="1">
    <location>
        <begin position="49"/>
        <end position="168"/>
    </location>
</feature>
<dbReference type="Proteomes" id="UP000254701">
    <property type="component" value="Unassembled WGS sequence"/>
</dbReference>
<dbReference type="PANTHER" id="PTHR12302:SF26">
    <property type="entry name" value="BLR1266 PROTEIN"/>
    <property type="match status" value="1"/>
</dbReference>
<dbReference type="RefSeq" id="WP_115731757.1">
    <property type="nucleotide sequence ID" value="NZ_BAAAVY010000002.1"/>
</dbReference>
<organism evidence="2 3">
    <name type="scientific">Aminobacter aminovorans</name>
    <name type="common">Chelatobacter heintzii</name>
    <dbReference type="NCBI Taxonomy" id="83263"/>
    <lineage>
        <taxon>Bacteria</taxon>
        <taxon>Pseudomonadati</taxon>
        <taxon>Pseudomonadota</taxon>
        <taxon>Alphaproteobacteria</taxon>
        <taxon>Hyphomicrobiales</taxon>
        <taxon>Phyllobacteriaceae</taxon>
        <taxon>Aminobacter</taxon>
    </lineage>
</organism>
<dbReference type="PROSITE" id="PS50830">
    <property type="entry name" value="TNASE_3"/>
    <property type="match status" value="1"/>
</dbReference>
<dbReference type="PANTHER" id="PTHR12302">
    <property type="entry name" value="EBNA2 BINDING PROTEIN P100"/>
    <property type="match status" value="1"/>
</dbReference>
<dbReference type="SMART" id="SM00318">
    <property type="entry name" value="SNc"/>
    <property type="match status" value="1"/>
</dbReference>
<dbReference type="SUPFAM" id="SSF50199">
    <property type="entry name" value="Staphylococcal nuclease"/>
    <property type="match status" value="1"/>
</dbReference>
<dbReference type="EMBL" id="UFSM01000001">
    <property type="protein sequence ID" value="SUU89629.1"/>
    <property type="molecule type" value="Genomic_DNA"/>
</dbReference>
<dbReference type="Gene3D" id="2.40.50.90">
    <property type="match status" value="1"/>
</dbReference>
<sequence>MSRSWSGRPRQRYFRRPRSRWRKILDYALAFAVLGLLILVSARLDRVETRRTEGVAVVNDGDSITLGGERIRLRGIDAPEYSQICRKDGAGYPCGRRSREALSKLVSGRQVRCAGWERDRYGRLLGECTAAGTDLNRSQVEAGWAVAYGGYEAEEATARLGRKGLWAGDFDRPRDWRNMHGDMVEIEHGSYGRMLNWLREIFRFS</sequence>
<dbReference type="AlphaFoldDB" id="A0A380WKR9"/>
<evidence type="ECO:0000313" key="2">
    <source>
        <dbReference type="EMBL" id="SUU89629.1"/>
    </source>
</evidence>
<evidence type="ECO:0000259" key="1">
    <source>
        <dbReference type="PROSITE" id="PS50830"/>
    </source>
</evidence>
<accession>A0A380WKR9</accession>
<evidence type="ECO:0000313" key="3">
    <source>
        <dbReference type="Proteomes" id="UP000254701"/>
    </source>
</evidence>
<dbReference type="Pfam" id="PF00565">
    <property type="entry name" value="SNase"/>
    <property type="match status" value="1"/>
</dbReference>
<dbReference type="InterPro" id="IPR035437">
    <property type="entry name" value="SNase_OB-fold_sf"/>
</dbReference>
<protein>
    <submittedName>
        <fullName evidence="2">Staphylococcal nuclease homologue</fullName>
    </submittedName>
</protein>
<gene>
    <name evidence="2" type="ORF">NCTC10684_02870</name>
</gene>
<name>A0A380WKR9_AMIAI</name>
<dbReference type="InterPro" id="IPR016071">
    <property type="entry name" value="Staphylococal_nuclease_OB-fold"/>
</dbReference>
<proteinExistence type="predicted"/>
<dbReference type="OrthoDB" id="9805504at2"/>
<reference evidence="2 3" key="1">
    <citation type="submission" date="2018-06" db="EMBL/GenBank/DDBJ databases">
        <authorList>
            <consortium name="Pathogen Informatics"/>
            <person name="Doyle S."/>
        </authorList>
    </citation>
    <scope>NUCLEOTIDE SEQUENCE [LARGE SCALE GENOMIC DNA]</scope>
    <source>
        <strain evidence="2 3">NCTC10684</strain>
    </source>
</reference>